<dbReference type="EMBL" id="VFWZ01000002">
    <property type="protein sequence ID" value="TPN87495.1"/>
    <property type="molecule type" value="Genomic_DNA"/>
</dbReference>
<feature type="site" description="Deprotonates C-terminal active site Cys" evidence="8">
    <location>
        <position position="18"/>
    </location>
</feature>
<comment type="similarity">
    <text evidence="1 7">Belongs to the thioredoxin family.</text>
</comment>
<protein>
    <recommendedName>
        <fullName evidence="6 7">Thioredoxin</fullName>
    </recommendedName>
</protein>
<evidence type="ECO:0000256" key="1">
    <source>
        <dbReference type="ARBA" id="ARBA00008987"/>
    </source>
</evidence>
<proteinExistence type="inferred from homology"/>
<accession>A0A504JG95</accession>
<feature type="active site" description="Nucleophile" evidence="8">
    <location>
        <position position="27"/>
    </location>
</feature>
<evidence type="ECO:0000259" key="10">
    <source>
        <dbReference type="PROSITE" id="PS51352"/>
    </source>
</evidence>
<dbReference type="InterPro" id="IPR036249">
    <property type="entry name" value="Thioredoxin-like_sf"/>
</dbReference>
<evidence type="ECO:0000256" key="5">
    <source>
        <dbReference type="ARBA" id="ARBA00023284"/>
    </source>
</evidence>
<evidence type="ECO:0000256" key="4">
    <source>
        <dbReference type="ARBA" id="ARBA00023157"/>
    </source>
</evidence>
<feature type="site" description="Contributes to redox potential value" evidence="8">
    <location>
        <position position="25"/>
    </location>
</feature>
<evidence type="ECO:0000256" key="6">
    <source>
        <dbReference type="NCBIfam" id="TIGR01068"/>
    </source>
</evidence>
<evidence type="ECO:0000256" key="2">
    <source>
        <dbReference type="ARBA" id="ARBA00022448"/>
    </source>
</evidence>
<dbReference type="PRINTS" id="PR00421">
    <property type="entry name" value="THIOREDOXIN"/>
</dbReference>
<evidence type="ECO:0000313" key="11">
    <source>
        <dbReference type="EMBL" id="TPN87495.1"/>
    </source>
</evidence>
<dbReference type="FunFam" id="3.40.30.10:FF:000001">
    <property type="entry name" value="Thioredoxin"/>
    <property type="match status" value="1"/>
</dbReference>
<organism evidence="11 12">
    <name type="scientific">Aquimarina algicola</name>
    <dbReference type="NCBI Taxonomy" id="2589995"/>
    <lineage>
        <taxon>Bacteria</taxon>
        <taxon>Pseudomonadati</taxon>
        <taxon>Bacteroidota</taxon>
        <taxon>Flavobacteriia</taxon>
        <taxon>Flavobacteriales</taxon>
        <taxon>Flavobacteriaceae</taxon>
        <taxon>Aquimarina</taxon>
    </lineage>
</organism>
<dbReference type="InterPro" id="IPR017937">
    <property type="entry name" value="Thioredoxin_CS"/>
</dbReference>
<keyword evidence="2" id="KW-0813">Transport</keyword>
<evidence type="ECO:0000313" key="12">
    <source>
        <dbReference type="Proteomes" id="UP000315540"/>
    </source>
</evidence>
<feature type="active site" description="Nucleophile" evidence="8">
    <location>
        <position position="24"/>
    </location>
</feature>
<name>A0A504JG95_9FLAO</name>
<dbReference type="PANTHER" id="PTHR45663:SF11">
    <property type="entry name" value="GEO12009P1"/>
    <property type="match status" value="1"/>
</dbReference>
<feature type="site" description="Contributes to redox potential value" evidence="8">
    <location>
        <position position="26"/>
    </location>
</feature>
<dbReference type="NCBIfam" id="TIGR01068">
    <property type="entry name" value="thioredoxin"/>
    <property type="match status" value="1"/>
</dbReference>
<keyword evidence="4 9" id="KW-1015">Disulfide bond</keyword>
<dbReference type="PROSITE" id="PS00194">
    <property type="entry name" value="THIOREDOXIN_1"/>
    <property type="match status" value="1"/>
</dbReference>
<dbReference type="GO" id="GO:0005737">
    <property type="term" value="C:cytoplasm"/>
    <property type="evidence" value="ECO:0007669"/>
    <property type="project" value="TreeGrafter"/>
</dbReference>
<keyword evidence="5 9" id="KW-0676">Redox-active center</keyword>
<dbReference type="PROSITE" id="PS51352">
    <property type="entry name" value="THIOREDOXIN_2"/>
    <property type="match status" value="1"/>
</dbReference>
<dbReference type="OrthoDB" id="9790390at2"/>
<dbReference type="Pfam" id="PF00085">
    <property type="entry name" value="Thioredoxin"/>
    <property type="match status" value="1"/>
</dbReference>
<evidence type="ECO:0000256" key="7">
    <source>
        <dbReference type="PIRNR" id="PIRNR000077"/>
    </source>
</evidence>
<gene>
    <name evidence="11" type="primary">trxA</name>
    <name evidence="11" type="ORF">FHK87_07895</name>
</gene>
<comment type="caution">
    <text evidence="11">The sequence shown here is derived from an EMBL/GenBank/DDBJ whole genome shotgun (WGS) entry which is preliminary data.</text>
</comment>
<evidence type="ECO:0000256" key="3">
    <source>
        <dbReference type="ARBA" id="ARBA00022982"/>
    </source>
</evidence>
<feature type="domain" description="Thioredoxin" evidence="10">
    <location>
        <begin position="1"/>
        <end position="100"/>
    </location>
</feature>
<dbReference type="InterPro" id="IPR013766">
    <property type="entry name" value="Thioredoxin_domain"/>
</dbReference>
<evidence type="ECO:0000256" key="8">
    <source>
        <dbReference type="PIRSR" id="PIRSR000077-1"/>
    </source>
</evidence>
<sequence length="101" mass="11606">MKDRFTNIINTNTPVLIDFYADWCGPCKMLSPILKEVKDEMGERIKVIKIDVDKNQSLAAQYQVKGVPTMLLFKNGQQLWRQSGVLQKNDIINTINSYISK</sequence>
<dbReference type="AlphaFoldDB" id="A0A504JG95"/>
<dbReference type="GO" id="GO:0015035">
    <property type="term" value="F:protein-disulfide reductase activity"/>
    <property type="evidence" value="ECO:0007669"/>
    <property type="project" value="UniProtKB-UniRule"/>
</dbReference>
<evidence type="ECO:0000256" key="9">
    <source>
        <dbReference type="PIRSR" id="PIRSR000077-4"/>
    </source>
</evidence>
<dbReference type="Gene3D" id="3.40.30.10">
    <property type="entry name" value="Glutaredoxin"/>
    <property type="match status" value="1"/>
</dbReference>
<dbReference type="PIRSF" id="PIRSF000077">
    <property type="entry name" value="Thioredoxin"/>
    <property type="match status" value="1"/>
</dbReference>
<dbReference type="RefSeq" id="WP_140592137.1">
    <property type="nucleotide sequence ID" value="NZ_VFWZ01000002.1"/>
</dbReference>
<reference evidence="11 12" key="1">
    <citation type="submission" date="2019-06" db="EMBL/GenBank/DDBJ databases">
        <authorList>
            <person name="Meng X."/>
        </authorList>
    </citation>
    <scope>NUCLEOTIDE SEQUENCE [LARGE SCALE GENOMIC DNA]</scope>
    <source>
        <strain evidence="11 12">M625</strain>
    </source>
</reference>
<feature type="disulfide bond" description="Redox-active" evidence="9">
    <location>
        <begin position="24"/>
        <end position="27"/>
    </location>
</feature>
<dbReference type="CDD" id="cd02947">
    <property type="entry name" value="TRX_family"/>
    <property type="match status" value="1"/>
</dbReference>
<dbReference type="Proteomes" id="UP000315540">
    <property type="component" value="Unassembled WGS sequence"/>
</dbReference>
<dbReference type="PANTHER" id="PTHR45663">
    <property type="entry name" value="GEO12009P1"/>
    <property type="match status" value="1"/>
</dbReference>
<keyword evidence="12" id="KW-1185">Reference proteome</keyword>
<dbReference type="InterPro" id="IPR005746">
    <property type="entry name" value="Thioredoxin"/>
</dbReference>
<keyword evidence="3" id="KW-0249">Electron transport</keyword>
<dbReference type="SUPFAM" id="SSF52833">
    <property type="entry name" value="Thioredoxin-like"/>
    <property type="match status" value="1"/>
</dbReference>